<keyword evidence="9" id="KW-1185">Reference proteome</keyword>
<feature type="domain" description="L-asparaginase N-terminal" evidence="6">
    <location>
        <begin position="20"/>
        <end position="214"/>
    </location>
</feature>
<evidence type="ECO:0000256" key="4">
    <source>
        <dbReference type="PROSITE-ProRule" id="PRU10099"/>
    </source>
</evidence>
<dbReference type="Pfam" id="PF00710">
    <property type="entry name" value="Asparaginase"/>
    <property type="match status" value="1"/>
</dbReference>
<dbReference type="OrthoDB" id="9788068at2"/>
<comment type="similarity">
    <text evidence="1 5">Belongs to the asparaginase 1 family.</text>
</comment>
<dbReference type="AlphaFoldDB" id="A0A433XH06"/>
<gene>
    <name evidence="8" type="ORF">EMQ25_07405</name>
</gene>
<dbReference type="FunFam" id="3.40.50.1170:FF:000001">
    <property type="entry name" value="L-asparaginase 2"/>
    <property type="match status" value="1"/>
</dbReference>
<dbReference type="PANTHER" id="PTHR11707:SF28">
    <property type="entry name" value="60 KDA LYSOPHOSPHOLIPASE"/>
    <property type="match status" value="1"/>
</dbReference>
<dbReference type="InterPro" id="IPR036152">
    <property type="entry name" value="Asp/glu_Ase-like_sf"/>
</dbReference>
<dbReference type="InterPro" id="IPR040919">
    <property type="entry name" value="Asparaginase_C"/>
</dbReference>
<accession>A0A433XH06</accession>
<organism evidence="8 9">
    <name type="scientific">Arsenicitalea aurantiaca</name>
    <dbReference type="NCBI Taxonomy" id="1783274"/>
    <lineage>
        <taxon>Bacteria</taxon>
        <taxon>Pseudomonadati</taxon>
        <taxon>Pseudomonadota</taxon>
        <taxon>Alphaproteobacteria</taxon>
        <taxon>Hyphomicrobiales</taxon>
        <taxon>Devosiaceae</taxon>
        <taxon>Arsenicitalea</taxon>
    </lineage>
</organism>
<dbReference type="PRINTS" id="PR00139">
    <property type="entry name" value="ASNGLNASE"/>
</dbReference>
<evidence type="ECO:0000256" key="1">
    <source>
        <dbReference type="ARBA" id="ARBA00010518"/>
    </source>
</evidence>
<evidence type="ECO:0000259" key="6">
    <source>
        <dbReference type="Pfam" id="PF00710"/>
    </source>
</evidence>
<dbReference type="GO" id="GO:0006528">
    <property type="term" value="P:asparagine metabolic process"/>
    <property type="evidence" value="ECO:0007669"/>
    <property type="project" value="InterPro"/>
</dbReference>
<dbReference type="InterPro" id="IPR006034">
    <property type="entry name" value="Asparaginase/glutaminase-like"/>
</dbReference>
<sequence length="347" mass="37229">MSFAVTAQEATEDSADLPIVYVLATGGTIAGQGASAVRPAEYQGAQLSGNELVDAIPELAQLADTRVVQISNVGSPSMTFVEWKALAEEANRLLNSEEENVAGIVVTHGTNTLEETAYFLNLTVKSEKPVVVIGAQRPATALSADGPYNLYTAVRLAADPVAVGRGVMVAMNEEINSARDVFKSDTYRVEAFRSGDLGFLGYIDTDKITFYREPLQRHTINSEFDISTIDELPQVEIVYSYVEASGLPITAFAEAGVEGLVIAGHGAGGNSPAQTTAIDELREAGNEMIVVRSNHTGNGRVLDRAGNFERLVLHADNLQPKKARILLQLALATTDDPAEIQRMLSEY</sequence>
<dbReference type="InterPro" id="IPR027474">
    <property type="entry name" value="L-asparaginase_N"/>
</dbReference>
<dbReference type="PROSITE" id="PS00144">
    <property type="entry name" value="ASN_GLN_ASE_1"/>
    <property type="match status" value="1"/>
</dbReference>
<dbReference type="GO" id="GO:0004067">
    <property type="term" value="F:asparaginase activity"/>
    <property type="evidence" value="ECO:0007669"/>
    <property type="project" value="UniProtKB-UniRule"/>
</dbReference>
<dbReference type="EMBL" id="RZNJ01000002">
    <property type="protein sequence ID" value="RUT33208.1"/>
    <property type="molecule type" value="Genomic_DNA"/>
</dbReference>
<dbReference type="CDD" id="cd08964">
    <property type="entry name" value="L-asparaginase_II"/>
    <property type="match status" value="1"/>
</dbReference>
<evidence type="ECO:0000256" key="2">
    <source>
        <dbReference type="ARBA" id="ARBA00022801"/>
    </source>
</evidence>
<dbReference type="InterPro" id="IPR004550">
    <property type="entry name" value="AsnASE_II"/>
</dbReference>
<feature type="domain" description="Asparaginase/glutaminase C-terminal" evidence="7">
    <location>
        <begin position="234"/>
        <end position="343"/>
    </location>
</feature>
<comment type="caution">
    <text evidence="8">The sequence shown here is derived from an EMBL/GenBank/DDBJ whole genome shotgun (WGS) entry which is preliminary data.</text>
</comment>
<evidence type="ECO:0000256" key="3">
    <source>
        <dbReference type="PIRSR" id="PIRSR001220-1"/>
    </source>
</evidence>
<name>A0A433XH06_9HYPH</name>
<keyword evidence="2" id="KW-0378">Hydrolase</keyword>
<dbReference type="InterPro" id="IPR037152">
    <property type="entry name" value="L-asparaginase_N_sf"/>
</dbReference>
<dbReference type="Proteomes" id="UP000281547">
    <property type="component" value="Unassembled WGS sequence"/>
</dbReference>
<dbReference type="Gene3D" id="3.40.50.1170">
    <property type="entry name" value="L-asparaginase, N-terminal domain"/>
    <property type="match status" value="1"/>
</dbReference>
<evidence type="ECO:0000256" key="5">
    <source>
        <dbReference type="RuleBase" id="RU004456"/>
    </source>
</evidence>
<protein>
    <submittedName>
        <fullName evidence="8">Asparaginase</fullName>
    </submittedName>
</protein>
<feature type="active site" description="O-isoaspartyl threonine intermediate" evidence="3">
    <location>
        <position position="28"/>
    </location>
</feature>
<feature type="active site" evidence="4">
    <location>
        <position position="28"/>
    </location>
</feature>
<dbReference type="Pfam" id="PF17763">
    <property type="entry name" value="Asparaginase_C"/>
    <property type="match status" value="1"/>
</dbReference>
<reference evidence="8 9" key="1">
    <citation type="journal article" date="2016" name="Int. J. Syst. Evol. Microbiol.">
        <title>Arsenicitalea aurantiaca gen. nov., sp. nov., a new member of the family Hyphomicrobiaceae, isolated from high-arsenic sediment.</title>
        <authorList>
            <person name="Mu Y."/>
            <person name="Zhou L."/>
            <person name="Zeng X.C."/>
            <person name="Liu L."/>
            <person name="Pan Y."/>
            <person name="Chen X."/>
            <person name="Wang J."/>
            <person name="Li S."/>
            <person name="Li W.J."/>
            <person name="Wang Y."/>
        </authorList>
    </citation>
    <scope>NUCLEOTIDE SEQUENCE [LARGE SCALE GENOMIC DNA]</scope>
    <source>
        <strain evidence="8 9">42-50</strain>
    </source>
</reference>
<evidence type="ECO:0000259" key="7">
    <source>
        <dbReference type="Pfam" id="PF17763"/>
    </source>
</evidence>
<dbReference type="InterPro" id="IPR027473">
    <property type="entry name" value="L-asparaginase_C"/>
</dbReference>
<dbReference type="SMART" id="SM00870">
    <property type="entry name" value="Asparaginase"/>
    <property type="match status" value="1"/>
</dbReference>
<dbReference type="PIRSF" id="PIRSF001220">
    <property type="entry name" value="L-ASNase_gatD"/>
    <property type="match status" value="1"/>
</dbReference>
<evidence type="ECO:0000313" key="9">
    <source>
        <dbReference type="Proteomes" id="UP000281547"/>
    </source>
</evidence>
<dbReference type="InterPro" id="IPR020827">
    <property type="entry name" value="Asparaginase/glutaminase_AS1"/>
</dbReference>
<dbReference type="PANTHER" id="PTHR11707">
    <property type="entry name" value="L-ASPARAGINASE"/>
    <property type="match status" value="1"/>
</dbReference>
<dbReference type="PIRSF" id="PIRSF500176">
    <property type="entry name" value="L_ASNase"/>
    <property type="match status" value="1"/>
</dbReference>
<dbReference type="Gene3D" id="3.40.50.40">
    <property type="match status" value="1"/>
</dbReference>
<dbReference type="PROSITE" id="PS51732">
    <property type="entry name" value="ASN_GLN_ASE_3"/>
    <property type="match status" value="1"/>
</dbReference>
<evidence type="ECO:0000313" key="8">
    <source>
        <dbReference type="EMBL" id="RUT33208.1"/>
    </source>
</evidence>
<proteinExistence type="inferred from homology"/>
<dbReference type="NCBIfam" id="TIGR00520">
    <property type="entry name" value="asnASE_II"/>
    <property type="match status" value="1"/>
</dbReference>
<dbReference type="SUPFAM" id="SSF53774">
    <property type="entry name" value="Glutaminase/Asparaginase"/>
    <property type="match status" value="1"/>
</dbReference>